<organism evidence="4 5">
    <name type="scientific">Byssochlamys spectabilis (strain No. 5 / NBRC 109023)</name>
    <name type="common">Paecilomyces variotii</name>
    <dbReference type="NCBI Taxonomy" id="1356009"/>
    <lineage>
        <taxon>Eukaryota</taxon>
        <taxon>Fungi</taxon>
        <taxon>Dikarya</taxon>
        <taxon>Ascomycota</taxon>
        <taxon>Pezizomycotina</taxon>
        <taxon>Eurotiomycetes</taxon>
        <taxon>Eurotiomycetidae</taxon>
        <taxon>Eurotiales</taxon>
        <taxon>Thermoascaceae</taxon>
        <taxon>Paecilomyces</taxon>
    </lineage>
</organism>
<proteinExistence type="predicted"/>
<dbReference type="EMBL" id="BAUL01000050">
    <property type="protein sequence ID" value="GAD93196.1"/>
    <property type="molecule type" value="Genomic_DNA"/>
</dbReference>
<dbReference type="Proteomes" id="UP000018001">
    <property type="component" value="Unassembled WGS sequence"/>
</dbReference>
<feature type="compositionally biased region" description="Basic and acidic residues" evidence="2">
    <location>
        <begin position="502"/>
        <end position="518"/>
    </location>
</feature>
<dbReference type="InterPro" id="IPR059215">
    <property type="entry name" value="BRCT2_TopBP1-like"/>
</dbReference>
<feature type="region of interest" description="Disordered" evidence="2">
    <location>
        <begin position="209"/>
        <end position="232"/>
    </location>
</feature>
<feature type="domain" description="BRCT" evidence="3">
    <location>
        <begin position="8"/>
        <end position="81"/>
    </location>
</feature>
<reference evidence="5" key="1">
    <citation type="journal article" date="2014" name="Genome Announc.">
        <title>Draft genome sequence of the formaldehyde-resistant fungus Byssochlamys spectabilis No. 5 (anamorph Paecilomyces variotii No. 5) (NBRC109023).</title>
        <authorList>
            <person name="Oka T."/>
            <person name="Ekino K."/>
            <person name="Fukuda K."/>
            <person name="Nomura Y."/>
        </authorList>
    </citation>
    <scope>NUCLEOTIDE SEQUENCE [LARGE SCALE GENOMIC DNA]</scope>
    <source>
        <strain evidence="5">No. 5 / NBRC 109023</strain>
    </source>
</reference>
<dbReference type="InterPro" id="IPR036420">
    <property type="entry name" value="BRCT_dom_sf"/>
</dbReference>
<dbReference type="SMART" id="SM00292">
    <property type="entry name" value="BRCT"/>
    <property type="match status" value="3"/>
</dbReference>
<feature type="region of interest" description="Disordered" evidence="2">
    <location>
        <begin position="286"/>
        <end position="307"/>
    </location>
</feature>
<dbReference type="PANTHER" id="PTHR13561:SF20">
    <property type="entry name" value="DNA TOPOISOMERASE 2-BINDING PROTEIN 1"/>
    <property type="match status" value="1"/>
</dbReference>
<dbReference type="GO" id="GO:0033314">
    <property type="term" value="P:mitotic DNA replication checkpoint signaling"/>
    <property type="evidence" value="ECO:0007669"/>
    <property type="project" value="TreeGrafter"/>
</dbReference>
<dbReference type="Pfam" id="PF00533">
    <property type="entry name" value="BRCT"/>
    <property type="match status" value="1"/>
</dbReference>
<protein>
    <recommendedName>
        <fullName evidence="3">BRCT domain-containing protein</fullName>
    </recommendedName>
</protein>
<dbReference type="HOGENOM" id="CLU_009893_1_1_1"/>
<dbReference type="GO" id="GO:0006270">
    <property type="term" value="P:DNA replication initiation"/>
    <property type="evidence" value="ECO:0007669"/>
    <property type="project" value="TreeGrafter"/>
</dbReference>
<feature type="region of interest" description="Disordered" evidence="2">
    <location>
        <begin position="480"/>
        <end position="616"/>
    </location>
</feature>
<dbReference type="Pfam" id="PF12738">
    <property type="entry name" value="PTCB-BRCT"/>
    <property type="match status" value="1"/>
</dbReference>
<dbReference type="InterPro" id="IPR001357">
    <property type="entry name" value="BRCT_dom"/>
</dbReference>
<dbReference type="Gene3D" id="3.40.50.10190">
    <property type="entry name" value="BRCT domain"/>
    <property type="match status" value="4"/>
</dbReference>
<keyword evidence="1" id="KW-0677">Repeat</keyword>
<dbReference type="AlphaFoldDB" id="V5FU17"/>
<feature type="region of interest" description="Disordered" evidence="2">
    <location>
        <begin position="629"/>
        <end position="725"/>
    </location>
</feature>
<evidence type="ECO:0000313" key="5">
    <source>
        <dbReference type="Proteomes" id="UP000018001"/>
    </source>
</evidence>
<accession>V5FU17</accession>
<dbReference type="SUPFAM" id="SSF51316">
    <property type="entry name" value="Mss4-like"/>
    <property type="match status" value="1"/>
</dbReference>
<dbReference type="GO" id="GO:0007095">
    <property type="term" value="P:mitotic G2 DNA damage checkpoint signaling"/>
    <property type="evidence" value="ECO:0007669"/>
    <property type="project" value="TreeGrafter"/>
</dbReference>
<comment type="caution">
    <text evidence="4">The sequence shown here is derived from an EMBL/GenBank/DDBJ whole genome shotgun (WGS) entry which is preliminary data.</text>
</comment>
<feature type="domain" description="BRCT" evidence="3">
    <location>
        <begin position="310"/>
        <end position="411"/>
    </location>
</feature>
<feature type="compositionally biased region" description="Polar residues" evidence="2">
    <location>
        <begin position="551"/>
        <end position="560"/>
    </location>
</feature>
<evidence type="ECO:0000259" key="3">
    <source>
        <dbReference type="PROSITE" id="PS50172"/>
    </source>
</evidence>
<dbReference type="SUPFAM" id="SSF52113">
    <property type="entry name" value="BRCT domain"/>
    <property type="match status" value="4"/>
</dbReference>
<gene>
    <name evidence="4" type="ORF">PVAR5_1803</name>
</gene>
<dbReference type="PANTHER" id="PTHR13561">
    <property type="entry name" value="DNA REPLICATION REGULATOR DPB11-RELATED"/>
    <property type="match status" value="1"/>
</dbReference>
<dbReference type="InterPro" id="IPR011057">
    <property type="entry name" value="Mss4-like_sf"/>
</dbReference>
<feature type="compositionally biased region" description="Basic and acidic residues" evidence="2">
    <location>
        <begin position="697"/>
        <end position="706"/>
    </location>
</feature>
<evidence type="ECO:0000256" key="2">
    <source>
        <dbReference type="SAM" id="MobiDB-lite"/>
    </source>
</evidence>
<evidence type="ECO:0000256" key="1">
    <source>
        <dbReference type="ARBA" id="ARBA00022737"/>
    </source>
</evidence>
<feature type="domain" description="BRCT" evidence="3">
    <location>
        <begin position="103"/>
        <end position="192"/>
    </location>
</feature>
<sequence length="848" mass="92627">MAGIGASNKEHPLAGVVLCFTSILPEQRTELSTIASQMGATHKFDLTSDVTHLLVGETNTPKYKYVARERSDVIVLMPEWVEAVRQSWIQGGDTDIKALEEQYKFPTFAGLSICITGFDDLAFRNHIQNTATANGAQYRKDLTKSVTHLIAREAVGQKYKFATEWNIKVVSVKWFTESLDRGMILEETLYHPLTPLDQQGIGAWNKSVRAPADKRAQPADSSNSRPRKLRRIASTKLGDQNEGIWGDIMGKGFDTSDQAQTDLNQGDVDELPPIKTRSVIQEAKSFASETTVTGRPDSRSQLSNVNPSEKQGGFLDNCYFFIYGFSSKQANVLHQHLESNGAQIVPSLNEFASPSIPKSGQGLYMIVPHKTKRSEIPSTDDMAFEVDIVTEMWLERCLDCKSFVPPESHIASTPINEFPIQGATYDEYLTPSASVLICNDPRTANVEKLRHTREWSISAVSADWLWISVQTGQKKPLEPYLIQRSSQKDKAVESRPLTADETTDRRPQRTRGDKDQKTHSTPSADDAGMSAEKATIEPPVGKDSLPAKHSAPSTTNSSSAKDMPKGVSLDQPRAPSRSLSPIKENSKHADSGGPSVNNGEVDDAKLPDASSTSKALGLTVSGFLNRVRANSSRTSAASVDTSQQSRPKRRRPLLGRASSLSSLKQAGPFSISRASSIDTLNEDGCGSGAESLDTDTNNDRPPRNSRGEQSFNSIMSGKFDFPGDHPRLLREASGGIDEEDEAPAMTQLNYEDPDAVAMREKFMRRAGKGTDTASGANKALVVGTPLYGHKVSPNGDADGTVIVRAGIFDDIEILNQQQPEAEIYTDGRVKWIKPVEGANQFIGMPPSS</sequence>
<dbReference type="CDD" id="cd17731">
    <property type="entry name" value="BRCT_TopBP1_rpt2_like"/>
    <property type="match status" value="1"/>
</dbReference>
<evidence type="ECO:0000313" key="4">
    <source>
        <dbReference type="EMBL" id="GAD93196.1"/>
    </source>
</evidence>
<keyword evidence="5" id="KW-1185">Reference proteome</keyword>
<dbReference type="OrthoDB" id="251770at2759"/>
<dbReference type="CDD" id="cd17740">
    <property type="entry name" value="BRCT_Rad4_rpt1"/>
    <property type="match status" value="1"/>
</dbReference>
<dbReference type="InParanoid" id="V5FU17"/>
<dbReference type="eggNOG" id="KOG1929">
    <property type="taxonomic scope" value="Eukaryota"/>
</dbReference>
<feature type="domain" description="BRCT" evidence="3">
    <location>
        <begin position="422"/>
        <end position="482"/>
    </location>
</feature>
<name>V5FU17_BYSSN</name>
<feature type="compositionally biased region" description="Polar residues" evidence="2">
    <location>
        <begin position="629"/>
        <end position="645"/>
    </location>
</feature>
<dbReference type="CDD" id="cd18433">
    <property type="entry name" value="BRCT_Rad4_rpt3"/>
    <property type="match status" value="1"/>
</dbReference>
<dbReference type="PROSITE" id="PS50172">
    <property type="entry name" value="BRCT"/>
    <property type="match status" value="4"/>
</dbReference>
<feature type="compositionally biased region" description="Polar residues" evidence="2">
    <location>
        <begin position="287"/>
        <end position="307"/>
    </location>
</feature>